<protein>
    <recommendedName>
        <fullName evidence="1">M23ase beta-sheet core domain-containing protein</fullName>
    </recommendedName>
</protein>
<dbReference type="PANTHER" id="PTHR21666:SF270">
    <property type="entry name" value="MUREIN HYDROLASE ACTIVATOR ENVC"/>
    <property type="match status" value="1"/>
</dbReference>
<dbReference type="PANTHER" id="PTHR21666">
    <property type="entry name" value="PEPTIDASE-RELATED"/>
    <property type="match status" value="1"/>
</dbReference>
<dbReference type="InterPro" id="IPR050570">
    <property type="entry name" value="Cell_wall_metabolism_enzyme"/>
</dbReference>
<evidence type="ECO:0000313" key="2">
    <source>
        <dbReference type="EMBL" id="GGC35787.1"/>
    </source>
</evidence>
<keyword evidence="3" id="KW-1185">Reference proteome</keyword>
<dbReference type="Gene3D" id="2.70.70.10">
    <property type="entry name" value="Glucose Permease (Domain IIA)"/>
    <property type="match status" value="1"/>
</dbReference>
<dbReference type="SUPFAM" id="SSF51261">
    <property type="entry name" value="Duplicated hybrid motif"/>
    <property type="match status" value="1"/>
</dbReference>
<evidence type="ECO:0000313" key="3">
    <source>
        <dbReference type="Proteomes" id="UP000636010"/>
    </source>
</evidence>
<dbReference type="Pfam" id="PF01551">
    <property type="entry name" value="Peptidase_M23"/>
    <property type="match status" value="1"/>
</dbReference>
<sequence>MHEEIERNIRKSNPFPVMGKALNNSNSLLMDFTAHNKKLLAIDLKDTDIFNKHVFDLLAERNKEFGWGGYLENREIYKRSTHFQQGEPRNFHLGIDVWAKAGSSVYCPMAAKVHSFADNNNFGDYGPTIILEHQIGNNVIYTLYGHLSRKSLNNLHEGQLIEKGDKFCEIGPYPENGDWPPHLHFQVMKDMLGNKGDFPGVCSASQLEKYKSICINPEVFIT</sequence>
<evidence type="ECO:0000259" key="1">
    <source>
        <dbReference type="Pfam" id="PF01551"/>
    </source>
</evidence>
<dbReference type="InterPro" id="IPR016047">
    <property type="entry name" value="M23ase_b-sheet_dom"/>
</dbReference>
<dbReference type="Proteomes" id="UP000636010">
    <property type="component" value="Unassembled WGS sequence"/>
</dbReference>
<organism evidence="2 3">
    <name type="scientific">Marivirga lumbricoides</name>
    <dbReference type="NCBI Taxonomy" id="1046115"/>
    <lineage>
        <taxon>Bacteria</taxon>
        <taxon>Pseudomonadati</taxon>
        <taxon>Bacteroidota</taxon>
        <taxon>Cytophagia</taxon>
        <taxon>Cytophagales</taxon>
        <taxon>Marivirgaceae</taxon>
        <taxon>Marivirga</taxon>
    </lineage>
</organism>
<dbReference type="RefSeq" id="WP_229712567.1">
    <property type="nucleotide sequence ID" value="NZ_BAABHU010000006.1"/>
</dbReference>
<gene>
    <name evidence="2" type="ORF">GCM10011506_21520</name>
</gene>
<reference evidence="3" key="1">
    <citation type="journal article" date="2019" name="Int. J. Syst. Evol. Microbiol.">
        <title>The Global Catalogue of Microorganisms (GCM) 10K type strain sequencing project: providing services to taxonomists for standard genome sequencing and annotation.</title>
        <authorList>
            <consortium name="The Broad Institute Genomics Platform"/>
            <consortium name="The Broad Institute Genome Sequencing Center for Infectious Disease"/>
            <person name="Wu L."/>
            <person name="Ma J."/>
        </authorList>
    </citation>
    <scope>NUCLEOTIDE SEQUENCE [LARGE SCALE GENOMIC DNA]</scope>
    <source>
        <strain evidence="3">CGMCC 1.10832</strain>
    </source>
</reference>
<dbReference type="CDD" id="cd12797">
    <property type="entry name" value="M23_peptidase"/>
    <property type="match status" value="1"/>
</dbReference>
<proteinExistence type="predicted"/>
<accession>A0ABQ1M6H5</accession>
<name>A0ABQ1M6H5_9BACT</name>
<comment type="caution">
    <text evidence="2">The sequence shown here is derived from an EMBL/GenBank/DDBJ whole genome shotgun (WGS) entry which is preliminary data.</text>
</comment>
<dbReference type="InterPro" id="IPR011055">
    <property type="entry name" value="Dup_hybrid_motif"/>
</dbReference>
<feature type="domain" description="M23ase beta-sheet core" evidence="1">
    <location>
        <begin position="91"/>
        <end position="190"/>
    </location>
</feature>
<dbReference type="EMBL" id="BMEC01000006">
    <property type="protein sequence ID" value="GGC35787.1"/>
    <property type="molecule type" value="Genomic_DNA"/>
</dbReference>